<feature type="domain" description="DUF1736" evidence="23">
    <location>
        <begin position="122"/>
        <end position="193"/>
    </location>
</feature>
<dbReference type="GO" id="GO:0060255">
    <property type="term" value="P:regulation of macromolecule metabolic process"/>
    <property type="evidence" value="ECO:0007669"/>
    <property type="project" value="UniProtKB-ARBA"/>
</dbReference>
<evidence type="ECO:0000256" key="6">
    <source>
        <dbReference type="ARBA" id="ARBA00012839"/>
    </source>
</evidence>
<evidence type="ECO:0000256" key="21">
    <source>
        <dbReference type="SAM" id="MobiDB-lite"/>
    </source>
</evidence>
<evidence type="ECO:0000256" key="5">
    <source>
        <dbReference type="ARBA" id="ARBA00007882"/>
    </source>
</evidence>
<evidence type="ECO:0000256" key="1">
    <source>
        <dbReference type="ARBA" id="ARBA00003582"/>
    </source>
</evidence>
<feature type="compositionally biased region" description="Basic and acidic residues" evidence="21">
    <location>
        <begin position="696"/>
        <end position="717"/>
    </location>
</feature>
<comment type="function">
    <text evidence="1">Transfers mannosyl residues to the hydroxyl group of serine or threonine residues.</text>
</comment>
<evidence type="ECO:0000313" key="24">
    <source>
        <dbReference type="EMBL" id="CAH1105535.1"/>
    </source>
</evidence>
<dbReference type="GO" id="GO:0005783">
    <property type="term" value="C:endoplasmic reticulum"/>
    <property type="evidence" value="ECO:0007669"/>
    <property type="project" value="UniProtKB-SubCell"/>
</dbReference>
<dbReference type="OrthoDB" id="66906at2759"/>
<evidence type="ECO:0000256" key="14">
    <source>
        <dbReference type="ARBA" id="ARBA00023180"/>
    </source>
</evidence>
<dbReference type="PANTHER" id="PTHR44395">
    <property type="match status" value="1"/>
</dbReference>
<feature type="transmembrane region" description="Helical" evidence="22">
    <location>
        <begin position="181"/>
        <end position="198"/>
    </location>
</feature>
<dbReference type="AlphaFoldDB" id="A0A9P0CTE2"/>
<keyword evidence="12 22" id="KW-1133">Transmembrane helix</keyword>
<dbReference type="Pfam" id="PF13432">
    <property type="entry name" value="TPR_16"/>
    <property type="match status" value="2"/>
</dbReference>
<dbReference type="FunFam" id="1.25.40.10:FF:000239">
    <property type="entry name" value="Transmembrane and TPR repeat-containing protein 3"/>
    <property type="match status" value="1"/>
</dbReference>
<evidence type="ECO:0000256" key="3">
    <source>
        <dbReference type="ARBA" id="ARBA00004240"/>
    </source>
</evidence>
<dbReference type="PANTHER" id="PTHR44395:SF1">
    <property type="entry name" value="PROTEIN O-MANNOSYL-TRANSFERASE TMTC3"/>
    <property type="match status" value="1"/>
</dbReference>
<gene>
    <name evidence="24" type="ORF">PSYICH_LOCUS7125</name>
</gene>
<feature type="repeat" description="TPR" evidence="20">
    <location>
        <begin position="460"/>
        <end position="493"/>
    </location>
</feature>
<keyword evidence="7" id="KW-0808">Transferase</keyword>
<feature type="transmembrane region" description="Helical" evidence="22">
    <location>
        <begin position="242"/>
        <end position="261"/>
    </location>
</feature>
<evidence type="ECO:0000256" key="19">
    <source>
        <dbReference type="ARBA" id="ARBA00078084"/>
    </source>
</evidence>
<comment type="catalytic activity">
    <reaction evidence="15">
        <text>a di-trans,poly-cis-dolichyl beta-D-mannosyl phosphate + L-threonyl-[protein] = 3-O-(alpha-D-mannosyl)-L-threonyl-[protein] + a di-trans,poly-cis-dolichyl phosphate + H(+)</text>
        <dbReference type="Rhea" id="RHEA:53396"/>
        <dbReference type="Rhea" id="RHEA-COMP:11060"/>
        <dbReference type="Rhea" id="RHEA-COMP:13547"/>
        <dbReference type="Rhea" id="RHEA-COMP:19498"/>
        <dbReference type="Rhea" id="RHEA-COMP:19501"/>
        <dbReference type="ChEBI" id="CHEBI:15378"/>
        <dbReference type="ChEBI" id="CHEBI:30013"/>
        <dbReference type="ChEBI" id="CHEBI:57683"/>
        <dbReference type="ChEBI" id="CHEBI:58211"/>
        <dbReference type="ChEBI" id="CHEBI:137323"/>
        <dbReference type="EC" id="2.4.1.109"/>
    </reaction>
</comment>
<evidence type="ECO:0000256" key="16">
    <source>
        <dbReference type="ARBA" id="ARBA00045102"/>
    </source>
</evidence>
<feature type="repeat" description="TPR" evidence="20">
    <location>
        <begin position="531"/>
        <end position="564"/>
    </location>
</feature>
<keyword evidence="9" id="KW-0677">Repeat</keyword>
<evidence type="ECO:0000256" key="12">
    <source>
        <dbReference type="ARBA" id="ARBA00022989"/>
    </source>
</evidence>
<dbReference type="PROSITE" id="PS50005">
    <property type="entry name" value="TPR"/>
    <property type="match status" value="5"/>
</dbReference>
<dbReference type="InterPro" id="IPR019734">
    <property type="entry name" value="TPR_rpt"/>
</dbReference>
<dbReference type="EMBL" id="OV651814">
    <property type="protein sequence ID" value="CAH1105535.1"/>
    <property type="molecule type" value="Genomic_DNA"/>
</dbReference>
<dbReference type="InterPro" id="IPR013618">
    <property type="entry name" value="TMTC_DUF1736"/>
</dbReference>
<dbReference type="PROSITE" id="PS50293">
    <property type="entry name" value="TPR_REGION"/>
    <property type="match status" value="2"/>
</dbReference>
<dbReference type="Pfam" id="PF08409">
    <property type="entry name" value="TMTC_DUF1736"/>
    <property type="match status" value="1"/>
</dbReference>
<dbReference type="FunFam" id="1.25.40.10:FF:000528">
    <property type="entry name" value="Transmembrane and TPR repeat-containing protein 3"/>
    <property type="match status" value="1"/>
</dbReference>
<feature type="transmembrane region" description="Helical" evidence="22">
    <location>
        <begin position="6"/>
        <end position="23"/>
    </location>
</feature>
<dbReference type="Pfam" id="PF14559">
    <property type="entry name" value="TPR_19"/>
    <property type="match status" value="1"/>
</dbReference>
<feature type="region of interest" description="Disordered" evidence="21">
    <location>
        <begin position="762"/>
        <end position="786"/>
    </location>
</feature>
<evidence type="ECO:0000256" key="10">
    <source>
        <dbReference type="ARBA" id="ARBA00022803"/>
    </source>
</evidence>
<evidence type="ECO:0000256" key="4">
    <source>
        <dbReference type="ARBA" id="ARBA00004922"/>
    </source>
</evidence>
<organism evidence="24 25">
    <name type="scientific">Psylliodes chrysocephalus</name>
    <dbReference type="NCBI Taxonomy" id="3402493"/>
    <lineage>
        <taxon>Eukaryota</taxon>
        <taxon>Metazoa</taxon>
        <taxon>Ecdysozoa</taxon>
        <taxon>Arthropoda</taxon>
        <taxon>Hexapoda</taxon>
        <taxon>Insecta</taxon>
        <taxon>Pterygota</taxon>
        <taxon>Neoptera</taxon>
        <taxon>Endopterygota</taxon>
        <taxon>Coleoptera</taxon>
        <taxon>Polyphaga</taxon>
        <taxon>Cucujiformia</taxon>
        <taxon>Chrysomeloidea</taxon>
        <taxon>Chrysomelidae</taxon>
        <taxon>Galerucinae</taxon>
        <taxon>Alticini</taxon>
        <taxon>Psylliodes</taxon>
    </lineage>
</organism>
<dbReference type="Pfam" id="PF13414">
    <property type="entry name" value="TPR_11"/>
    <property type="match status" value="1"/>
</dbReference>
<feature type="repeat" description="TPR" evidence="20">
    <location>
        <begin position="426"/>
        <end position="459"/>
    </location>
</feature>
<evidence type="ECO:0000256" key="18">
    <source>
        <dbReference type="ARBA" id="ARBA00075262"/>
    </source>
</evidence>
<feature type="compositionally biased region" description="Basic and acidic residues" evidence="21">
    <location>
        <begin position="774"/>
        <end position="786"/>
    </location>
</feature>
<dbReference type="SUPFAM" id="SSF48439">
    <property type="entry name" value="Protein prenylyltransferase"/>
    <property type="match status" value="1"/>
</dbReference>
<name>A0A9P0CTE2_9CUCU</name>
<protein>
    <recommendedName>
        <fullName evidence="17">Protein O-mannosyl-transferase TMTC3</fullName>
        <ecNumber evidence="6">2.4.1.109</ecNumber>
    </recommendedName>
    <alternativeName>
        <fullName evidence="19">Transmembrane O-mannosyltransferase targeting cadherins 3</fullName>
    </alternativeName>
    <alternativeName>
        <fullName evidence="18">Transmembrane and tetratricopeptide repeat-containing 3</fullName>
    </alternativeName>
</protein>
<comment type="pathway">
    <text evidence="4">Protein modification; protein glycosylation.</text>
</comment>
<evidence type="ECO:0000256" key="11">
    <source>
        <dbReference type="ARBA" id="ARBA00022824"/>
    </source>
</evidence>
<evidence type="ECO:0000256" key="22">
    <source>
        <dbReference type="SAM" id="Phobius"/>
    </source>
</evidence>
<comment type="catalytic activity">
    <reaction evidence="16">
        <text>a di-trans,poly-cis-dolichyl beta-D-mannosyl phosphate + L-seryl-[protein] = 3-O-(alpha-D-mannosyl)-L-seryl-[protein] + a di-trans,poly-cis-dolichyl phosphate + H(+)</text>
        <dbReference type="Rhea" id="RHEA:17377"/>
        <dbReference type="Rhea" id="RHEA-COMP:9863"/>
        <dbReference type="Rhea" id="RHEA-COMP:13546"/>
        <dbReference type="Rhea" id="RHEA-COMP:19498"/>
        <dbReference type="Rhea" id="RHEA-COMP:19501"/>
        <dbReference type="ChEBI" id="CHEBI:15378"/>
        <dbReference type="ChEBI" id="CHEBI:29999"/>
        <dbReference type="ChEBI" id="CHEBI:57683"/>
        <dbReference type="ChEBI" id="CHEBI:58211"/>
        <dbReference type="ChEBI" id="CHEBI:137321"/>
        <dbReference type="EC" id="2.4.1.109"/>
    </reaction>
</comment>
<evidence type="ECO:0000256" key="17">
    <source>
        <dbReference type="ARBA" id="ARBA00067886"/>
    </source>
</evidence>
<dbReference type="InterPro" id="IPR011990">
    <property type="entry name" value="TPR-like_helical_dom_sf"/>
</dbReference>
<feature type="non-terminal residue" evidence="24">
    <location>
        <position position="1"/>
    </location>
</feature>
<evidence type="ECO:0000256" key="7">
    <source>
        <dbReference type="ARBA" id="ARBA00022679"/>
    </source>
</evidence>
<dbReference type="EC" id="2.4.1.109" evidence="6"/>
<dbReference type="FunFam" id="1.25.40.10:FF:000175">
    <property type="entry name" value="transmembrane and TPR repeat-containing protein 3"/>
    <property type="match status" value="1"/>
</dbReference>
<dbReference type="GO" id="GO:0004169">
    <property type="term" value="F:dolichyl-phosphate-mannose-protein mannosyltransferase activity"/>
    <property type="evidence" value="ECO:0007669"/>
    <property type="project" value="UniProtKB-EC"/>
</dbReference>
<keyword evidence="13 22" id="KW-0472">Membrane</keyword>
<reference evidence="24" key="1">
    <citation type="submission" date="2022-01" db="EMBL/GenBank/DDBJ databases">
        <authorList>
            <person name="King R."/>
        </authorList>
    </citation>
    <scope>NUCLEOTIDE SEQUENCE</scope>
</reference>
<evidence type="ECO:0000313" key="25">
    <source>
        <dbReference type="Proteomes" id="UP001153636"/>
    </source>
</evidence>
<comment type="subcellular location">
    <subcellularLocation>
        <location evidence="3">Endoplasmic reticulum</location>
    </subcellularLocation>
    <subcellularLocation>
        <location evidence="2">Membrane</location>
        <topology evidence="2">Multi-pass membrane protein</topology>
    </subcellularLocation>
</comment>
<evidence type="ECO:0000256" key="8">
    <source>
        <dbReference type="ARBA" id="ARBA00022692"/>
    </source>
</evidence>
<evidence type="ECO:0000256" key="9">
    <source>
        <dbReference type="ARBA" id="ARBA00022737"/>
    </source>
</evidence>
<keyword evidence="11" id="KW-0256">Endoplasmic reticulum</keyword>
<feature type="transmembrane region" description="Helical" evidence="22">
    <location>
        <begin position="102"/>
        <end position="119"/>
    </location>
</feature>
<evidence type="ECO:0000256" key="20">
    <source>
        <dbReference type="PROSITE-ProRule" id="PRU00339"/>
    </source>
</evidence>
<dbReference type="SMART" id="SM00028">
    <property type="entry name" value="TPR"/>
    <property type="match status" value="8"/>
</dbReference>
<evidence type="ECO:0000259" key="23">
    <source>
        <dbReference type="Pfam" id="PF08409"/>
    </source>
</evidence>
<evidence type="ECO:0000256" key="2">
    <source>
        <dbReference type="ARBA" id="ARBA00004141"/>
    </source>
</evidence>
<keyword evidence="10 20" id="KW-0802">TPR repeat</keyword>
<sequence>VTGVVGRAETLSSVFFLAAFILYSKATRNKKYTGWKYLMFSMVSMATAMLCKEQGITVAGVCAAYEIFVTQKIRLPELKYMLKTAIMSKSPYPWSSKATKRLAVLACTTLCLLLFRLQIMGSQLPVFTRFDNPASVAATPSRQLTYHYLISINLWLLLFPCDLCCDWTMGTITLVESFLDIRNLGTVATYAFLAAILVKAFTTDNKLQSTILIMGTSLMVFPFIPASNFFFPVGFVIAERVLYMPSMGFCMLVGYGFHVVSQKKNNKIMFLFLSLLLASHGGKTYLRNWDWENEYSIFMSGLKVNQRNAKLFNNVGHALESQGNFEEALKFFKTAVSVQEDDVGAHINVGRTYNHLKMFKEAEEAYLKAKSLLPKAKPGESYQARIAPNHLNVFLNLANLISKNSTRLEEADMLYRQAISMRADYTQAYINRGDILIKLNRTKEAQEVYERALLYDSNNPDIYYNLGVVFLEQGKASQALAYLDKALEFDPEHEQALLNSAILLQEFGRPDFRKIARERLLILLGKDPNNERVHFNLGMLAMDDKNIEEAENWFRRAVHLKADFRSALFNLALLLADDQRPLEAAPFLNQLVKYHPDHVKGLILLGDIYINNIKDLDAAENCYRRILELEPDNIQGLHNLCVVHVERGKLLEAQTCLQQAHKLAPEEDYVLRHLQIVQNRISKLHLNPNDINEVDENSKEKSKVVSNKSIDETDKNTKPMVSGDSEEQRYSSRVVNTEPMFVNNVDNIDDYVGYDVVEEELAETTEYPNSRIEAGSDKDDPSSGMS</sequence>
<feature type="region of interest" description="Disordered" evidence="21">
    <location>
        <begin position="692"/>
        <end position="730"/>
    </location>
</feature>
<dbReference type="Proteomes" id="UP001153636">
    <property type="component" value="Chromosome 2"/>
</dbReference>
<evidence type="ECO:0000256" key="15">
    <source>
        <dbReference type="ARBA" id="ARBA00045085"/>
    </source>
</evidence>
<feature type="transmembrane region" description="Helical" evidence="22">
    <location>
        <begin position="210"/>
        <end position="230"/>
    </location>
</feature>
<dbReference type="SUPFAM" id="SSF48452">
    <property type="entry name" value="TPR-like"/>
    <property type="match status" value="2"/>
</dbReference>
<comment type="similarity">
    <text evidence="5">Belongs to the TMTC family.</text>
</comment>
<dbReference type="Gene3D" id="1.25.40.10">
    <property type="entry name" value="Tetratricopeptide repeat domain"/>
    <property type="match status" value="4"/>
</dbReference>
<feature type="repeat" description="TPR" evidence="20">
    <location>
        <begin position="343"/>
        <end position="376"/>
    </location>
</feature>
<keyword evidence="14" id="KW-0325">Glycoprotein</keyword>
<accession>A0A9P0CTE2</accession>
<keyword evidence="8 22" id="KW-0812">Transmembrane</keyword>
<keyword evidence="25" id="KW-1185">Reference proteome</keyword>
<proteinExistence type="inferred from homology"/>
<dbReference type="GO" id="GO:0016020">
    <property type="term" value="C:membrane"/>
    <property type="evidence" value="ECO:0007669"/>
    <property type="project" value="UniProtKB-SubCell"/>
</dbReference>
<evidence type="ECO:0000256" key="13">
    <source>
        <dbReference type="ARBA" id="ARBA00023136"/>
    </source>
</evidence>
<feature type="repeat" description="TPR" evidence="20">
    <location>
        <begin position="309"/>
        <end position="342"/>
    </location>
</feature>